<sequence length="93" mass="10899">MFDDKQSGLRVKVTVVDKDGNEVSDARVSNLFHFEHETKSTNDEMICIHTYWCAVTHGDHYYHDIPFFEGSMDTMYRYAEDGSLRLYWPLPST</sequence>
<dbReference type="RefSeq" id="WP_304537643.1">
    <property type="nucleotide sequence ID" value="NZ_JAUQOM010000022.1"/>
</dbReference>
<protein>
    <submittedName>
        <fullName evidence="1">Uncharacterized protein</fullName>
    </submittedName>
</protein>
<evidence type="ECO:0000313" key="1">
    <source>
        <dbReference type="EMBL" id="MDO7837344.1"/>
    </source>
</evidence>
<dbReference type="EMBL" id="JAUQOM010000022">
    <property type="protein sequence ID" value="MDO7837344.1"/>
    <property type="molecule type" value="Genomic_DNA"/>
</dbReference>
<dbReference type="Proteomes" id="UP001176471">
    <property type="component" value="Unassembled WGS sequence"/>
</dbReference>
<reference evidence="1" key="1">
    <citation type="submission" date="2023-07" db="EMBL/GenBank/DDBJ databases">
        <title>Bacterial whole genome sequence for Sphingobium sp. HBC34.</title>
        <authorList>
            <person name="Le V."/>
            <person name="Ko S.-R."/>
            <person name="Ahn C.-Y."/>
            <person name="Oh H.-M."/>
        </authorList>
    </citation>
    <scope>NUCLEOTIDE SEQUENCE</scope>
    <source>
        <strain evidence="1">HBC34</strain>
    </source>
</reference>
<proteinExistence type="predicted"/>
<accession>A0ABT8ZS33</accession>
<gene>
    <name evidence="1" type="ORF">Q4610_20060</name>
</gene>
<keyword evidence="2" id="KW-1185">Reference proteome</keyword>
<organism evidence="1 2">
    <name type="scientific">Sphingobium cyanobacteriorum</name>
    <dbReference type="NCBI Taxonomy" id="3063954"/>
    <lineage>
        <taxon>Bacteria</taxon>
        <taxon>Pseudomonadati</taxon>
        <taxon>Pseudomonadota</taxon>
        <taxon>Alphaproteobacteria</taxon>
        <taxon>Sphingomonadales</taxon>
        <taxon>Sphingomonadaceae</taxon>
        <taxon>Sphingobium</taxon>
    </lineage>
</organism>
<evidence type="ECO:0000313" key="2">
    <source>
        <dbReference type="Proteomes" id="UP001176471"/>
    </source>
</evidence>
<name>A0ABT8ZS33_9SPHN</name>
<comment type="caution">
    <text evidence="1">The sequence shown here is derived from an EMBL/GenBank/DDBJ whole genome shotgun (WGS) entry which is preliminary data.</text>
</comment>